<reference evidence="6 7" key="1">
    <citation type="submission" date="2022-12" db="EMBL/GenBank/DDBJ databases">
        <title>Chromosome-level genome of Tegillarca granosa.</title>
        <authorList>
            <person name="Kim J."/>
        </authorList>
    </citation>
    <scope>NUCLEOTIDE SEQUENCE [LARGE SCALE GENOMIC DNA]</scope>
    <source>
        <strain evidence="6">Teg-2019</strain>
        <tissue evidence="6">Adductor muscle</tissue>
    </source>
</reference>
<name>A0ABQ9EQW0_TEGGR</name>
<feature type="domain" description="HMG box" evidence="4">
    <location>
        <begin position="46"/>
        <end position="114"/>
    </location>
</feature>
<feature type="compositionally biased region" description="Polar residues" evidence="3">
    <location>
        <begin position="16"/>
        <end position="41"/>
    </location>
</feature>
<dbReference type="SUPFAM" id="SSF47095">
    <property type="entry name" value="HMG-box"/>
    <property type="match status" value="1"/>
</dbReference>
<dbReference type="PANTHER" id="PTHR10270">
    <property type="entry name" value="SOX TRANSCRIPTION FACTOR"/>
    <property type="match status" value="1"/>
</dbReference>
<evidence type="ECO:0000256" key="3">
    <source>
        <dbReference type="SAM" id="MobiDB-lite"/>
    </source>
</evidence>
<evidence type="ECO:0000313" key="7">
    <source>
        <dbReference type="Proteomes" id="UP001217089"/>
    </source>
</evidence>
<gene>
    <name evidence="5" type="ORF">KUTeg_016809</name>
    <name evidence="6" type="ORF">KUTeg_016811</name>
</gene>
<dbReference type="PROSITE" id="PS50118">
    <property type="entry name" value="HMG_BOX_2"/>
    <property type="match status" value="1"/>
</dbReference>
<dbReference type="EMBL" id="JARBDR010000813">
    <property type="protein sequence ID" value="KAJ8306266.1"/>
    <property type="molecule type" value="Genomic_DNA"/>
</dbReference>
<keyword evidence="7" id="KW-1185">Reference proteome</keyword>
<evidence type="ECO:0000313" key="6">
    <source>
        <dbReference type="EMBL" id="KAJ8306266.1"/>
    </source>
</evidence>
<feature type="compositionally biased region" description="Polar residues" evidence="3">
    <location>
        <begin position="130"/>
        <end position="139"/>
    </location>
</feature>
<dbReference type="InterPro" id="IPR009071">
    <property type="entry name" value="HMG_box_dom"/>
</dbReference>
<keyword evidence="2" id="KW-0539">Nucleus</keyword>
<evidence type="ECO:0000259" key="4">
    <source>
        <dbReference type="PROSITE" id="PS50118"/>
    </source>
</evidence>
<evidence type="ECO:0000256" key="2">
    <source>
        <dbReference type="PROSITE-ProRule" id="PRU00267"/>
    </source>
</evidence>
<feature type="region of interest" description="Disordered" evidence="3">
    <location>
        <begin position="190"/>
        <end position="224"/>
    </location>
</feature>
<comment type="caution">
    <text evidence="6">The sequence shown here is derived from an EMBL/GenBank/DDBJ whole genome shotgun (WGS) entry which is preliminary data.</text>
</comment>
<dbReference type="Gene3D" id="1.10.30.10">
    <property type="entry name" value="High mobility group box domain"/>
    <property type="match status" value="1"/>
</dbReference>
<dbReference type="PANTHER" id="PTHR10270:SF323">
    <property type="entry name" value="TRANSCRIPTION FACTOR SOX-14-RELATED"/>
    <property type="match status" value="1"/>
</dbReference>
<dbReference type="InterPro" id="IPR050140">
    <property type="entry name" value="SRY-related_HMG-box_TF-like"/>
</dbReference>
<evidence type="ECO:0000256" key="1">
    <source>
        <dbReference type="ARBA" id="ARBA00023125"/>
    </source>
</evidence>
<feature type="region of interest" description="Disordered" evidence="3">
    <location>
        <begin position="1"/>
        <end position="42"/>
    </location>
</feature>
<dbReference type="SMART" id="SM00398">
    <property type="entry name" value="HMG"/>
    <property type="match status" value="1"/>
</dbReference>
<protein>
    <recommendedName>
        <fullName evidence="4">HMG box domain-containing protein</fullName>
    </recommendedName>
</protein>
<accession>A0ABQ9EQW0</accession>
<evidence type="ECO:0000313" key="5">
    <source>
        <dbReference type="EMBL" id="KAJ8306264.1"/>
    </source>
</evidence>
<feature type="region of interest" description="Disordered" evidence="3">
    <location>
        <begin position="118"/>
        <end position="148"/>
    </location>
</feature>
<dbReference type="Pfam" id="PF00505">
    <property type="entry name" value="HMG_box"/>
    <property type="match status" value="1"/>
</dbReference>
<sequence length="354" mass="39843">MVPQNHTMSDDEDCTDNTQFGSQMVDPNSHTPYTDATQCKKASNHVKRPMNAFMVWSQMERRKISEVAPDMHNAEISKRLGKRWKLLSDPERQPFIEEAERLRLLHMQEYPDYKYRPRKKAKPVGKTESGKISKSSATKVRSERNRQKTAVRTYLQETSPNIHQVSTDINSNSKLKLKLTIDKKFRDSIKASRHVPVSSCQLTPPAKVPSSPYSPPTPESASFYPEEYYDTPAASPQEEPTKIHPANMVIHQGSNTTQQQGGDGSSLADLDNLTDVLQLPTNWQLELGNLDLSKLADTEFPNFEMQHSQVTSASSTSSGSSHFEFDYSSPEVCEMMGHESDWLDISVLGSIAAH</sequence>
<organism evidence="6 7">
    <name type="scientific">Tegillarca granosa</name>
    <name type="common">Malaysian cockle</name>
    <name type="synonym">Anadara granosa</name>
    <dbReference type="NCBI Taxonomy" id="220873"/>
    <lineage>
        <taxon>Eukaryota</taxon>
        <taxon>Metazoa</taxon>
        <taxon>Spiralia</taxon>
        <taxon>Lophotrochozoa</taxon>
        <taxon>Mollusca</taxon>
        <taxon>Bivalvia</taxon>
        <taxon>Autobranchia</taxon>
        <taxon>Pteriomorphia</taxon>
        <taxon>Arcoida</taxon>
        <taxon>Arcoidea</taxon>
        <taxon>Arcidae</taxon>
        <taxon>Tegillarca</taxon>
    </lineage>
</organism>
<dbReference type="CDD" id="cd22029">
    <property type="entry name" value="HMG-box_SoxC"/>
    <property type="match status" value="1"/>
</dbReference>
<dbReference type="EMBL" id="JARBDR010000813">
    <property type="protein sequence ID" value="KAJ8306264.1"/>
    <property type="molecule type" value="Genomic_DNA"/>
</dbReference>
<dbReference type="Proteomes" id="UP001217089">
    <property type="component" value="Unassembled WGS sequence"/>
</dbReference>
<dbReference type="InterPro" id="IPR036910">
    <property type="entry name" value="HMG_box_dom_sf"/>
</dbReference>
<keyword evidence="1 2" id="KW-0238">DNA-binding</keyword>
<feature type="DNA-binding region" description="HMG box" evidence="2">
    <location>
        <begin position="46"/>
        <end position="114"/>
    </location>
</feature>
<proteinExistence type="predicted"/>